<proteinExistence type="predicted"/>
<dbReference type="RefSeq" id="WP_229861852.1">
    <property type="nucleotide sequence ID" value="NZ_BNAP01000040.1"/>
</dbReference>
<reference evidence="1" key="2">
    <citation type="submission" date="2020-09" db="EMBL/GenBank/DDBJ databases">
        <authorList>
            <person name="Sun Q."/>
            <person name="Zhou Y."/>
        </authorList>
    </citation>
    <scope>NUCLEOTIDE SEQUENCE</scope>
    <source>
        <strain evidence="1">CGMCC 1.7081</strain>
    </source>
</reference>
<dbReference type="Proteomes" id="UP000611500">
    <property type="component" value="Unassembled WGS sequence"/>
</dbReference>
<organism evidence="1 2">
    <name type="scientific">Pseudodonghicola xiamenensis</name>
    <dbReference type="NCBI Taxonomy" id="337702"/>
    <lineage>
        <taxon>Bacteria</taxon>
        <taxon>Pseudomonadati</taxon>
        <taxon>Pseudomonadota</taxon>
        <taxon>Alphaproteobacteria</taxon>
        <taxon>Rhodobacterales</taxon>
        <taxon>Paracoccaceae</taxon>
        <taxon>Pseudodonghicola</taxon>
    </lineage>
</organism>
<accession>A0A8J3MFD1</accession>
<evidence type="ECO:0000313" key="2">
    <source>
        <dbReference type="Proteomes" id="UP000611500"/>
    </source>
</evidence>
<protein>
    <submittedName>
        <fullName evidence="1">Uncharacterized protein</fullName>
    </submittedName>
</protein>
<keyword evidence="2" id="KW-1185">Reference proteome</keyword>
<gene>
    <name evidence="1" type="ORF">GCM10010961_42220</name>
</gene>
<dbReference type="EMBL" id="BNAP01000040">
    <property type="protein sequence ID" value="GHH04029.1"/>
    <property type="molecule type" value="Genomic_DNA"/>
</dbReference>
<name>A0A8J3MFD1_9RHOB</name>
<dbReference type="AlphaFoldDB" id="A0A8J3MFD1"/>
<evidence type="ECO:0000313" key="1">
    <source>
        <dbReference type="EMBL" id="GHH04029.1"/>
    </source>
</evidence>
<reference evidence="1" key="1">
    <citation type="journal article" date="2014" name="Int. J. Syst. Evol. Microbiol.">
        <title>Complete genome sequence of Corynebacterium casei LMG S-19264T (=DSM 44701T), isolated from a smear-ripened cheese.</title>
        <authorList>
            <consortium name="US DOE Joint Genome Institute (JGI-PGF)"/>
            <person name="Walter F."/>
            <person name="Albersmeier A."/>
            <person name="Kalinowski J."/>
            <person name="Ruckert C."/>
        </authorList>
    </citation>
    <scope>NUCLEOTIDE SEQUENCE</scope>
    <source>
        <strain evidence="1">CGMCC 1.7081</strain>
    </source>
</reference>
<comment type="caution">
    <text evidence="1">The sequence shown here is derived from an EMBL/GenBank/DDBJ whole genome shotgun (WGS) entry which is preliminary data.</text>
</comment>
<sequence>MEQLTLMLHRVPSVSDSLRREQIDLLQTRTDKGLLEVALASRLSGDTTWLKSFIREDMASVVTWRQQRGQLLDGYLGVAGSLIDTSDLDALGHSLREDRKRNAVRWRCREVWARHWWDQYWHADTDEEAYAAWVLLLQIVDRRAHAWMAIPSGMCDEQPRRVAHYRLNYDDLVRAMNKVEKKLDGEFLGRSAFDWVHPWLKRPDYVLHC</sequence>